<sequence>MNLGPLQWVRATAVLLAVLLLAGCFTKRKNEGARLYAQRCASCHGENGEGLRRLIPPLAGSDYLGQHRSSLPCQLRKGLAGEITVNGVKYNQLMPGNESLTDSEITNLLNYVQTSWGNKEEVWTIKEVADELKYCGGARGL</sequence>
<feature type="domain" description="Cytochrome c" evidence="5">
    <location>
        <begin position="27"/>
        <end position="116"/>
    </location>
</feature>
<dbReference type="Proteomes" id="UP000632273">
    <property type="component" value="Unassembled WGS sequence"/>
</dbReference>
<evidence type="ECO:0000256" key="3">
    <source>
        <dbReference type="ARBA" id="ARBA00023004"/>
    </source>
</evidence>
<evidence type="ECO:0000256" key="2">
    <source>
        <dbReference type="ARBA" id="ARBA00022723"/>
    </source>
</evidence>
<dbReference type="InterPro" id="IPR051459">
    <property type="entry name" value="Cytochrome_c-type_DH"/>
</dbReference>
<dbReference type="InterPro" id="IPR009056">
    <property type="entry name" value="Cyt_c-like_dom"/>
</dbReference>
<proteinExistence type="predicted"/>
<keyword evidence="7" id="KW-1185">Reference proteome</keyword>
<dbReference type="Pfam" id="PF00034">
    <property type="entry name" value="Cytochrom_C"/>
    <property type="match status" value="1"/>
</dbReference>
<evidence type="ECO:0000313" key="6">
    <source>
        <dbReference type="EMBL" id="GGF23121.1"/>
    </source>
</evidence>
<protein>
    <recommendedName>
        <fullName evidence="5">Cytochrome c domain-containing protein</fullName>
    </recommendedName>
</protein>
<dbReference type="RefSeq" id="WP_188815668.1">
    <property type="nucleotide sequence ID" value="NZ_BMHT01000007.1"/>
</dbReference>
<dbReference type="Gene3D" id="1.10.760.10">
    <property type="entry name" value="Cytochrome c-like domain"/>
    <property type="match status" value="1"/>
</dbReference>
<gene>
    <name evidence="6" type="ORF">GCM10011383_38480</name>
</gene>
<evidence type="ECO:0000313" key="7">
    <source>
        <dbReference type="Proteomes" id="UP000632273"/>
    </source>
</evidence>
<organism evidence="6 7">
    <name type="scientific">Hymenobacter cavernae</name>
    <dbReference type="NCBI Taxonomy" id="2044852"/>
    <lineage>
        <taxon>Bacteria</taxon>
        <taxon>Pseudomonadati</taxon>
        <taxon>Bacteroidota</taxon>
        <taxon>Cytophagia</taxon>
        <taxon>Cytophagales</taxon>
        <taxon>Hymenobacteraceae</taxon>
        <taxon>Hymenobacter</taxon>
    </lineage>
</organism>
<dbReference type="InterPro" id="IPR036909">
    <property type="entry name" value="Cyt_c-like_dom_sf"/>
</dbReference>
<accession>A0ABQ1UP32</accession>
<evidence type="ECO:0000259" key="5">
    <source>
        <dbReference type="PROSITE" id="PS51007"/>
    </source>
</evidence>
<dbReference type="SUPFAM" id="SSF46626">
    <property type="entry name" value="Cytochrome c"/>
    <property type="match status" value="1"/>
</dbReference>
<reference evidence="7" key="1">
    <citation type="journal article" date="2019" name="Int. J. Syst. Evol. Microbiol.">
        <title>The Global Catalogue of Microorganisms (GCM) 10K type strain sequencing project: providing services to taxonomists for standard genome sequencing and annotation.</title>
        <authorList>
            <consortium name="The Broad Institute Genomics Platform"/>
            <consortium name="The Broad Institute Genome Sequencing Center for Infectious Disease"/>
            <person name="Wu L."/>
            <person name="Ma J."/>
        </authorList>
    </citation>
    <scope>NUCLEOTIDE SEQUENCE [LARGE SCALE GENOMIC DNA]</scope>
    <source>
        <strain evidence="7">CGMCC 1.15197</strain>
    </source>
</reference>
<keyword evidence="2 4" id="KW-0479">Metal-binding</keyword>
<keyword evidence="3 4" id="KW-0408">Iron</keyword>
<dbReference type="PANTHER" id="PTHR35008">
    <property type="entry name" value="BLL4482 PROTEIN-RELATED"/>
    <property type="match status" value="1"/>
</dbReference>
<comment type="caution">
    <text evidence="6">The sequence shown here is derived from an EMBL/GenBank/DDBJ whole genome shotgun (WGS) entry which is preliminary data.</text>
</comment>
<evidence type="ECO:0000256" key="4">
    <source>
        <dbReference type="PROSITE-ProRule" id="PRU00433"/>
    </source>
</evidence>
<dbReference type="PANTHER" id="PTHR35008:SF8">
    <property type="entry name" value="ALCOHOL DEHYDROGENASE CYTOCHROME C SUBUNIT"/>
    <property type="match status" value="1"/>
</dbReference>
<dbReference type="EMBL" id="BMHT01000007">
    <property type="protein sequence ID" value="GGF23121.1"/>
    <property type="molecule type" value="Genomic_DNA"/>
</dbReference>
<evidence type="ECO:0000256" key="1">
    <source>
        <dbReference type="ARBA" id="ARBA00022617"/>
    </source>
</evidence>
<keyword evidence="1 4" id="KW-0349">Heme</keyword>
<dbReference type="PROSITE" id="PS51007">
    <property type="entry name" value="CYTC"/>
    <property type="match status" value="1"/>
</dbReference>
<name>A0ABQ1UP32_9BACT</name>